<dbReference type="Gene3D" id="3.40.50.720">
    <property type="entry name" value="NAD(P)-binding Rossmann-like Domain"/>
    <property type="match status" value="1"/>
</dbReference>
<evidence type="ECO:0000256" key="2">
    <source>
        <dbReference type="ARBA" id="ARBA00006484"/>
    </source>
</evidence>
<protein>
    <recommendedName>
        <fullName evidence="4">3-oxoacyl-[acyl-carrier-protein] reductase MabA</fullName>
    </recommendedName>
</protein>
<dbReference type="PRINTS" id="PR00081">
    <property type="entry name" value="GDHRDH"/>
</dbReference>
<keyword evidence="3" id="KW-0134">Cell wall</keyword>
<comment type="subcellular location">
    <subcellularLocation>
        <location evidence="1">Secreted</location>
        <location evidence="1">Cell wall</location>
    </subcellularLocation>
</comment>
<dbReference type="InterPro" id="IPR050259">
    <property type="entry name" value="SDR"/>
</dbReference>
<dbReference type="EMBL" id="CP045809">
    <property type="protein sequence ID" value="QHN36719.1"/>
    <property type="molecule type" value="Genomic_DNA"/>
</dbReference>
<gene>
    <name evidence="6" type="ORF">GII31_19240</name>
</gene>
<dbReference type="CDD" id="cd05233">
    <property type="entry name" value="SDR_c"/>
    <property type="match status" value="1"/>
</dbReference>
<dbReference type="Proteomes" id="UP001059836">
    <property type="component" value="Chromosome"/>
</dbReference>
<keyword evidence="7" id="KW-1185">Reference proteome</keyword>
<reference evidence="6" key="1">
    <citation type="journal article" date="2021" name="Nat. Microbiol.">
        <title>Cocultivation of an ultrasmall environmental parasitic bacterium with lytic ability against bacteria associated with wastewater foams.</title>
        <authorList>
            <person name="Batinovic S."/>
            <person name="Rose J.J.A."/>
            <person name="Ratcliffe J."/>
            <person name="Seviour R.J."/>
            <person name="Petrovski S."/>
        </authorList>
    </citation>
    <scope>NUCLEOTIDE SEQUENCE</scope>
    <source>
        <strain evidence="6">CON9</strain>
    </source>
</reference>
<dbReference type="PANTHER" id="PTHR42879">
    <property type="entry name" value="3-OXOACYL-(ACYL-CARRIER-PROTEIN) REDUCTASE"/>
    <property type="match status" value="1"/>
</dbReference>
<dbReference type="SUPFAM" id="SSF51735">
    <property type="entry name" value="NAD(P)-binding Rossmann-fold domains"/>
    <property type="match status" value="1"/>
</dbReference>
<sequence>MSGENSGQEARPGPVVRELADCGALIVGGTSGIGLSSALALARGGVSGIVLVGRSADRGLLAQQRFVDEGLPKPQFVAGDAVRPESAQEIADRAAELLPGIDILLSSTAPDVRPEPFGRMPLGDIGSVLSQLALAPLQMSGAVIPHMRRRGGGSIITVASDAGKTATPGESVIGAAMAAIIMFTRTLAIEEKRYGIRANVLTPSLVEGTITAEKVTKDGFSAKLFAKAAQAASLGVARPEDLGELVAFLAGPGAAKLTGQAISVNGGISAA</sequence>
<evidence type="ECO:0000313" key="6">
    <source>
        <dbReference type="EMBL" id="QHN36719.1"/>
    </source>
</evidence>
<dbReference type="InterPro" id="IPR036291">
    <property type="entry name" value="NAD(P)-bd_dom_sf"/>
</dbReference>
<keyword evidence="3" id="KW-0964">Secreted</keyword>
<name>A0ABX6IMX5_9ACTN</name>
<organism evidence="6 7">
    <name type="scientific">Gordonia pseudamarae</name>
    <dbReference type="NCBI Taxonomy" id="2831662"/>
    <lineage>
        <taxon>Bacteria</taxon>
        <taxon>Bacillati</taxon>
        <taxon>Actinomycetota</taxon>
        <taxon>Actinomycetes</taxon>
        <taxon>Mycobacteriales</taxon>
        <taxon>Gordoniaceae</taxon>
        <taxon>Gordonia</taxon>
    </lineage>
</organism>
<proteinExistence type="inferred from homology"/>
<accession>A0ABX6IMX5</accession>
<evidence type="ECO:0000256" key="4">
    <source>
        <dbReference type="ARBA" id="ARBA00040781"/>
    </source>
</evidence>
<evidence type="ECO:0000313" key="7">
    <source>
        <dbReference type="Proteomes" id="UP001059836"/>
    </source>
</evidence>
<evidence type="ECO:0000256" key="5">
    <source>
        <dbReference type="ARBA" id="ARBA00047400"/>
    </source>
</evidence>
<dbReference type="InterPro" id="IPR002347">
    <property type="entry name" value="SDR_fam"/>
</dbReference>
<comment type="similarity">
    <text evidence="2">Belongs to the short-chain dehydrogenases/reductases (SDR) family.</text>
</comment>
<evidence type="ECO:0000256" key="1">
    <source>
        <dbReference type="ARBA" id="ARBA00004191"/>
    </source>
</evidence>
<dbReference type="RefSeq" id="WP_260840119.1">
    <property type="nucleotide sequence ID" value="NZ_CP045809.1"/>
</dbReference>
<evidence type="ECO:0000256" key="3">
    <source>
        <dbReference type="ARBA" id="ARBA00022512"/>
    </source>
</evidence>
<comment type="catalytic activity">
    <reaction evidence="5">
        <text>a (3R)-hydroxyacyl-[ACP] + NADP(+) = a 3-oxoacyl-[ACP] + NADPH + H(+)</text>
        <dbReference type="Rhea" id="RHEA:17397"/>
        <dbReference type="Rhea" id="RHEA-COMP:9916"/>
        <dbReference type="Rhea" id="RHEA-COMP:9945"/>
        <dbReference type="ChEBI" id="CHEBI:15378"/>
        <dbReference type="ChEBI" id="CHEBI:57783"/>
        <dbReference type="ChEBI" id="CHEBI:58349"/>
        <dbReference type="ChEBI" id="CHEBI:78776"/>
        <dbReference type="ChEBI" id="CHEBI:78827"/>
        <dbReference type="EC" id="1.1.1.100"/>
    </reaction>
    <physiologicalReaction direction="right-to-left" evidence="5">
        <dbReference type="Rhea" id="RHEA:17399"/>
    </physiologicalReaction>
</comment>
<dbReference type="Pfam" id="PF13561">
    <property type="entry name" value="adh_short_C2"/>
    <property type="match status" value="1"/>
</dbReference>